<keyword evidence="16" id="KW-1185">Reference proteome</keyword>
<evidence type="ECO:0000256" key="11">
    <source>
        <dbReference type="ARBA" id="ARBA00049115"/>
    </source>
</evidence>
<dbReference type="InterPro" id="IPR008948">
    <property type="entry name" value="L-Aspartase-like"/>
</dbReference>
<dbReference type="EMBL" id="CP002028">
    <property type="protein sequence ID" value="ADG81692.1"/>
    <property type="molecule type" value="Genomic_DNA"/>
</dbReference>
<dbReference type="FunFam" id="1.20.200.10:FF:000008">
    <property type="entry name" value="Adenylosuccinate lyase"/>
    <property type="match status" value="1"/>
</dbReference>
<dbReference type="PRINTS" id="PR00149">
    <property type="entry name" value="FUMRATELYASE"/>
</dbReference>
<evidence type="ECO:0000256" key="1">
    <source>
        <dbReference type="ARBA" id="ARBA00004706"/>
    </source>
</evidence>
<evidence type="ECO:0000256" key="7">
    <source>
        <dbReference type="ARBA" id="ARBA00022755"/>
    </source>
</evidence>
<dbReference type="UniPathway" id="UPA00075">
    <property type="reaction ID" value="UER00336"/>
</dbReference>
<dbReference type="HOGENOM" id="CLU_030949_0_1_9"/>
<evidence type="ECO:0000256" key="8">
    <source>
        <dbReference type="ARBA" id="ARBA00023239"/>
    </source>
</evidence>
<reference evidence="15 16" key="1">
    <citation type="submission" date="2010-05" db="EMBL/GenBank/DDBJ databases">
        <title>Complete sequence of Thermincola sp. JR.</title>
        <authorList>
            <consortium name="US DOE Joint Genome Institute"/>
            <person name="Lucas S."/>
            <person name="Copeland A."/>
            <person name="Lapidus A."/>
            <person name="Cheng J.-F."/>
            <person name="Bruce D."/>
            <person name="Goodwin L."/>
            <person name="Pitluck S."/>
            <person name="Chertkov O."/>
            <person name="Detter J.C."/>
            <person name="Han C."/>
            <person name="Tapia R."/>
            <person name="Land M."/>
            <person name="Hauser L."/>
            <person name="Kyrpides N."/>
            <person name="Mikhailova N."/>
            <person name="Hazen T.C."/>
            <person name="Woyke T."/>
        </authorList>
    </citation>
    <scope>NUCLEOTIDE SEQUENCE [LARGE SCALE GENOMIC DNA]</scope>
    <source>
        <strain evidence="15 16">JR</strain>
    </source>
</reference>
<protein>
    <recommendedName>
        <fullName evidence="5 12">Adenylosuccinate lyase</fullName>
        <shortName evidence="13">ASL</shortName>
        <ecNumber evidence="4 12">4.3.2.2</ecNumber>
    </recommendedName>
    <alternativeName>
        <fullName evidence="10 13">Adenylosuccinase</fullName>
    </alternativeName>
</protein>
<name>D5XD44_THEPJ</name>
<dbReference type="GO" id="GO:0006189">
    <property type="term" value="P:'de novo' IMP biosynthetic process"/>
    <property type="evidence" value="ECO:0007669"/>
    <property type="project" value="UniProtKB-UniPathway"/>
</dbReference>
<dbReference type="GO" id="GO:0004018">
    <property type="term" value="F:N6-(1,2-dicarboxyethyl)AMP AMP-lyase (fumarate-forming) activity"/>
    <property type="evidence" value="ECO:0007669"/>
    <property type="project" value="UniProtKB-UniRule"/>
</dbReference>
<dbReference type="Pfam" id="PF10397">
    <property type="entry name" value="ADSL_C"/>
    <property type="match status" value="1"/>
</dbReference>
<dbReference type="AlphaFoldDB" id="D5XD44"/>
<accession>D5XD44</accession>
<dbReference type="eggNOG" id="COG0015">
    <property type="taxonomic scope" value="Bacteria"/>
</dbReference>
<comment type="similarity">
    <text evidence="3 13">Belongs to the lyase 1 family. Adenylosuccinate lyase subfamily.</text>
</comment>
<evidence type="ECO:0000256" key="10">
    <source>
        <dbReference type="ARBA" id="ARBA00030717"/>
    </source>
</evidence>
<evidence type="ECO:0000256" key="12">
    <source>
        <dbReference type="NCBIfam" id="TIGR00928"/>
    </source>
</evidence>
<keyword evidence="7 13" id="KW-0658">Purine biosynthesis</keyword>
<keyword evidence="6" id="KW-0028">Amino-acid biosynthesis</keyword>
<comment type="pathway">
    <text evidence="1 13">Purine metabolism; IMP biosynthesis via de novo pathway; 5-amino-1-(5-phospho-D-ribosyl)imidazole-4-carboxamide from 5-amino-1-(5-phospho-D-ribosyl)imidazole-4-carboxylate: step 2/2.</text>
</comment>
<evidence type="ECO:0000313" key="16">
    <source>
        <dbReference type="Proteomes" id="UP000002377"/>
    </source>
</evidence>
<dbReference type="FunFam" id="1.10.40.30:FF:000007">
    <property type="entry name" value="Adenylosuccinate lyase"/>
    <property type="match status" value="1"/>
</dbReference>
<dbReference type="InterPro" id="IPR004769">
    <property type="entry name" value="Pur_lyase"/>
</dbReference>
<dbReference type="Gene3D" id="1.20.200.10">
    <property type="entry name" value="Fumarase/aspartase (Central domain)"/>
    <property type="match status" value="1"/>
</dbReference>
<evidence type="ECO:0000256" key="6">
    <source>
        <dbReference type="ARBA" id="ARBA00022605"/>
    </source>
</evidence>
<dbReference type="RefSeq" id="WP_013119713.1">
    <property type="nucleotide sequence ID" value="NC_014152.1"/>
</dbReference>
<dbReference type="PRINTS" id="PR00145">
    <property type="entry name" value="ARGSUCLYASE"/>
</dbReference>
<dbReference type="InterPro" id="IPR022761">
    <property type="entry name" value="Fumarate_lyase_N"/>
</dbReference>
<dbReference type="EC" id="4.3.2.2" evidence="4 12"/>
<dbReference type="Gene3D" id="1.10.275.10">
    <property type="entry name" value="Fumarase/aspartase (N-terminal domain)"/>
    <property type="match status" value="1"/>
</dbReference>
<evidence type="ECO:0000256" key="4">
    <source>
        <dbReference type="ARBA" id="ARBA00012339"/>
    </source>
</evidence>
<dbReference type="SUPFAM" id="SSF48557">
    <property type="entry name" value="L-aspartase-like"/>
    <property type="match status" value="1"/>
</dbReference>
<dbReference type="PANTHER" id="PTHR43172">
    <property type="entry name" value="ADENYLOSUCCINATE LYASE"/>
    <property type="match status" value="1"/>
</dbReference>
<gene>
    <name evidence="15" type="ordered locus">TherJR_0825</name>
</gene>
<evidence type="ECO:0000256" key="9">
    <source>
        <dbReference type="ARBA" id="ARBA00024477"/>
    </source>
</evidence>
<dbReference type="PANTHER" id="PTHR43172:SF1">
    <property type="entry name" value="ADENYLOSUCCINATE LYASE"/>
    <property type="match status" value="1"/>
</dbReference>
<evidence type="ECO:0000256" key="2">
    <source>
        <dbReference type="ARBA" id="ARBA00004734"/>
    </source>
</evidence>
<dbReference type="Gene3D" id="1.10.40.30">
    <property type="entry name" value="Fumarase/aspartase (C-terminal domain)"/>
    <property type="match status" value="1"/>
</dbReference>
<comment type="pathway">
    <text evidence="2 13">Purine metabolism; AMP biosynthesis via de novo pathway; AMP from IMP: step 2/2.</text>
</comment>
<dbReference type="UniPathway" id="UPA00074">
    <property type="reaction ID" value="UER00132"/>
</dbReference>
<proteinExistence type="inferred from homology"/>
<dbReference type="InterPro" id="IPR019468">
    <property type="entry name" value="AdenyloSucc_lyase_C"/>
</dbReference>
<dbReference type="InterPro" id="IPR020557">
    <property type="entry name" value="Fumarate_lyase_CS"/>
</dbReference>
<evidence type="ECO:0000256" key="13">
    <source>
        <dbReference type="RuleBase" id="RU361172"/>
    </source>
</evidence>
<dbReference type="STRING" id="635013.TherJR_0825"/>
<dbReference type="OrthoDB" id="9768878at2"/>
<sequence>MIDRYTLPEMGKIWTLENKFRKWLDVEIAACEAMAELGYIPVEAAKVIREKAAFDVDRINEIEKVTNHDVIAFLTNVAENVGEESKYIHMGMTSSDVGDTALCLLMKEAGELLLPRLQTLREKLVEKAKEYKYTPMIGRTHGIHAEPMTFGMKMLLWIAETDRNIERLKRAIENISVGKLSGAVGTYANIDPEVERRVCEKLGLKPAPIATQVIQRDRHAEYMATIAVIGCTLEKIATELRNLQRTDIREAEEYFAKGQKGSSAMPHKRNPITGERISGLARVLRGNALAAMENVALWHERDISHSSVERVIIPDSTILLDYMLHLTIKIVSNLLVYPDAMMENMNKTRGLIYSQRVLLALVEKGILRERAYELVQRNAMEVWRTKQNFLDLLLADEDVTALISPEELRSLFDYQWYLRYVDTIFARFGL</sequence>
<dbReference type="FunFam" id="1.10.275.10:FF:000006">
    <property type="entry name" value="Adenylosuccinate lyase"/>
    <property type="match status" value="1"/>
</dbReference>
<dbReference type="PROSITE" id="PS00163">
    <property type="entry name" value="FUMARATE_LYASES"/>
    <property type="match status" value="1"/>
</dbReference>
<dbReference type="GO" id="GO:0005829">
    <property type="term" value="C:cytosol"/>
    <property type="evidence" value="ECO:0007669"/>
    <property type="project" value="TreeGrafter"/>
</dbReference>
<keyword evidence="8 13" id="KW-0456">Lyase</keyword>
<evidence type="ECO:0000313" key="15">
    <source>
        <dbReference type="EMBL" id="ADG81692.1"/>
    </source>
</evidence>
<dbReference type="KEGG" id="tjr:TherJR_0825"/>
<dbReference type="GO" id="GO:0070626">
    <property type="term" value="F:(S)-2-(5-amino-1-(5-phospho-D-ribosyl)imidazole-4-carboxamido) succinate lyase (fumarate-forming) activity"/>
    <property type="evidence" value="ECO:0007669"/>
    <property type="project" value="TreeGrafter"/>
</dbReference>
<dbReference type="GO" id="GO:0008652">
    <property type="term" value="P:amino acid biosynthetic process"/>
    <property type="evidence" value="ECO:0007669"/>
    <property type="project" value="UniProtKB-KW"/>
</dbReference>
<dbReference type="Proteomes" id="UP000002377">
    <property type="component" value="Chromosome"/>
</dbReference>
<evidence type="ECO:0000256" key="3">
    <source>
        <dbReference type="ARBA" id="ARBA00008273"/>
    </source>
</evidence>
<organism evidence="15 16">
    <name type="scientific">Thermincola potens (strain JR)</name>
    <dbReference type="NCBI Taxonomy" id="635013"/>
    <lineage>
        <taxon>Bacteria</taxon>
        <taxon>Bacillati</taxon>
        <taxon>Bacillota</taxon>
        <taxon>Clostridia</taxon>
        <taxon>Eubacteriales</taxon>
        <taxon>Thermincolaceae</taxon>
        <taxon>Thermincola</taxon>
    </lineage>
</organism>
<dbReference type="SMART" id="SM00998">
    <property type="entry name" value="ADSL_C"/>
    <property type="match status" value="1"/>
</dbReference>
<evidence type="ECO:0000259" key="14">
    <source>
        <dbReference type="SMART" id="SM00998"/>
    </source>
</evidence>
<dbReference type="CDD" id="cd01360">
    <property type="entry name" value="Adenylsuccinate_lyase_1"/>
    <property type="match status" value="1"/>
</dbReference>
<evidence type="ECO:0000256" key="5">
    <source>
        <dbReference type="ARBA" id="ARBA00017058"/>
    </source>
</evidence>
<dbReference type="GO" id="GO:0044208">
    <property type="term" value="P:'de novo' AMP biosynthetic process"/>
    <property type="evidence" value="ECO:0007669"/>
    <property type="project" value="UniProtKB-UniPathway"/>
</dbReference>
<feature type="domain" description="Adenylosuccinate lyase C-terminal" evidence="14">
    <location>
        <begin position="349"/>
        <end position="429"/>
    </location>
</feature>
<dbReference type="InterPro" id="IPR000362">
    <property type="entry name" value="Fumarate_lyase_fam"/>
</dbReference>
<comment type="catalytic activity">
    <reaction evidence="9">
        <text>(2S)-2-[5-amino-1-(5-phospho-beta-D-ribosyl)imidazole-4-carboxamido]succinate = 5-amino-1-(5-phospho-beta-D-ribosyl)imidazole-4-carboxamide + fumarate</text>
        <dbReference type="Rhea" id="RHEA:23920"/>
        <dbReference type="ChEBI" id="CHEBI:29806"/>
        <dbReference type="ChEBI" id="CHEBI:58443"/>
        <dbReference type="ChEBI" id="CHEBI:58475"/>
        <dbReference type="EC" id="4.3.2.2"/>
    </reaction>
    <physiologicalReaction direction="left-to-right" evidence="9">
        <dbReference type="Rhea" id="RHEA:23921"/>
    </physiologicalReaction>
</comment>
<dbReference type="InterPro" id="IPR024083">
    <property type="entry name" value="Fumarase/histidase_N"/>
</dbReference>
<comment type="catalytic activity">
    <reaction evidence="11">
        <text>N(6)-(1,2-dicarboxyethyl)-AMP = fumarate + AMP</text>
        <dbReference type="Rhea" id="RHEA:16853"/>
        <dbReference type="ChEBI" id="CHEBI:29806"/>
        <dbReference type="ChEBI" id="CHEBI:57567"/>
        <dbReference type="ChEBI" id="CHEBI:456215"/>
        <dbReference type="EC" id="4.3.2.2"/>
    </reaction>
    <physiologicalReaction direction="left-to-right" evidence="11">
        <dbReference type="Rhea" id="RHEA:16854"/>
    </physiologicalReaction>
</comment>
<dbReference type="Pfam" id="PF00206">
    <property type="entry name" value="Lyase_1"/>
    <property type="match status" value="1"/>
</dbReference>
<dbReference type="NCBIfam" id="TIGR00928">
    <property type="entry name" value="purB"/>
    <property type="match status" value="1"/>
</dbReference>